<dbReference type="PANTHER" id="PTHR44500">
    <property type="entry name" value="DNAJ HOMOLOG SUBFAMILY C MEMBER 12"/>
    <property type="match status" value="1"/>
</dbReference>
<dbReference type="InterPro" id="IPR036869">
    <property type="entry name" value="J_dom_sf"/>
</dbReference>
<dbReference type="PANTHER" id="PTHR44500:SF1">
    <property type="entry name" value="DNAJ HOMOLOG SUBFAMILY C MEMBER 12"/>
    <property type="match status" value="1"/>
</dbReference>
<feature type="domain" description="J" evidence="4">
    <location>
        <begin position="155"/>
        <end position="220"/>
    </location>
</feature>
<dbReference type="CDD" id="cd06257">
    <property type="entry name" value="DnaJ"/>
    <property type="match status" value="1"/>
</dbReference>
<evidence type="ECO:0000259" key="4">
    <source>
        <dbReference type="PROSITE" id="PS50076"/>
    </source>
</evidence>
<evidence type="ECO:0000256" key="1">
    <source>
        <dbReference type="ARBA" id="ARBA00023186"/>
    </source>
</evidence>
<dbReference type="GO" id="GO:0005737">
    <property type="term" value="C:cytoplasm"/>
    <property type="evidence" value="ECO:0007669"/>
    <property type="project" value="TreeGrafter"/>
</dbReference>
<dbReference type="STRING" id="151549.A0A4C1ZR28"/>
<evidence type="ECO:0000256" key="2">
    <source>
        <dbReference type="ARBA" id="ARBA00073114"/>
    </source>
</evidence>
<evidence type="ECO:0000256" key="3">
    <source>
        <dbReference type="SAM" id="MobiDB-lite"/>
    </source>
</evidence>
<comment type="caution">
    <text evidence="5">The sequence shown here is derived from an EMBL/GenBank/DDBJ whole genome shotgun (WGS) entry which is preliminary data.</text>
</comment>
<dbReference type="OrthoDB" id="436519at2759"/>
<protein>
    <recommendedName>
        <fullName evidence="2 4">J domain-containing protein</fullName>
    </recommendedName>
</protein>
<feature type="region of interest" description="Disordered" evidence="3">
    <location>
        <begin position="245"/>
        <end position="277"/>
    </location>
</feature>
<evidence type="ECO:0000313" key="5">
    <source>
        <dbReference type="EMBL" id="GBP90956.1"/>
    </source>
</evidence>
<evidence type="ECO:0000313" key="6">
    <source>
        <dbReference type="Proteomes" id="UP000299102"/>
    </source>
</evidence>
<keyword evidence="6" id="KW-1185">Reference proteome</keyword>
<gene>
    <name evidence="5" type="primary">jdp</name>
    <name evidence="5" type="ORF">EVAR_40840_1</name>
</gene>
<accession>A0A4C1ZR28</accession>
<proteinExistence type="predicted"/>
<reference evidence="5 6" key="1">
    <citation type="journal article" date="2019" name="Commun. Biol.">
        <title>The bagworm genome reveals a unique fibroin gene that provides high tensile strength.</title>
        <authorList>
            <person name="Kono N."/>
            <person name="Nakamura H."/>
            <person name="Ohtoshi R."/>
            <person name="Tomita M."/>
            <person name="Numata K."/>
            <person name="Arakawa K."/>
        </authorList>
    </citation>
    <scope>NUCLEOTIDE SEQUENCE [LARGE SCALE GENOMIC DNA]</scope>
</reference>
<dbReference type="PRINTS" id="PR00625">
    <property type="entry name" value="JDOMAIN"/>
</dbReference>
<sequence length="304" mass="33988">MIQCAGSTLPDPSSFAPAFLFFRNCNAFVTNITAAEFLALYYKQLIVMPDITISFGLGSLGAPGSTSARSFGRGAIFRCRLKIIYEKLKCEKAVNYALEALFVARNYSNLRMTYVIRVAERFSLGLGFRRGAERSAANMTAVDEILNYKKNPDEDYYAILGCDESSSVEQIIAEYKVLALQCHPDKNDGDKEAEAKFQKLKEAKETLCDPSKRQLYDKWRQSGISVGYKQWLSVKDHVQQSMHWSKPNTKDRMLGEASGPASLGPQPNPAARRASEASALWGRFGNANQEPPSEVISKFRNYEI</sequence>
<dbReference type="SUPFAM" id="SSF46565">
    <property type="entry name" value="Chaperone J-domain"/>
    <property type="match status" value="1"/>
</dbReference>
<dbReference type="PROSITE" id="PS50076">
    <property type="entry name" value="DNAJ_2"/>
    <property type="match status" value="1"/>
</dbReference>
<dbReference type="InterPro" id="IPR001623">
    <property type="entry name" value="DnaJ_domain"/>
</dbReference>
<name>A0A4C1ZR28_EUMVA</name>
<dbReference type="Proteomes" id="UP000299102">
    <property type="component" value="Unassembled WGS sequence"/>
</dbReference>
<dbReference type="FunFam" id="1.10.287.110:FF:000049">
    <property type="entry name" value="DnaJ homolog subfamily C member 12"/>
    <property type="match status" value="1"/>
</dbReference>
<organism evidence="5 6">
    <name type="scientific">Eumeta variegata</name>
    <name type="common">Bagworm moth</name>
    <name type="synonym">Eumeta japonica</name>
    <dbReference type="NCBI Taxonomy" id="151549"/>
    <lineage>
        <taxon>Eukaryota</taxon>
        <taxon>Metazoa</taxon>
        <taxon>Ecdysozoa</taxon>
        <taxon>Arthropoda</taxon>
        <taxon>Hexapoda</taxon>
        <taxon>Insecta</taxon>
        <taxon>Pterygota</taxon>
        <taxon>Neoptera</taxon>
        <taxon>Endopterygota</taxon>
        <taxon>Lepidoptera</taxon>
        <taxon>Glossata</taxon>
        <taxon>Ditrysia</taxon>
        <taxon>Tineoidea</taxon>
        <taxon>Psychidae</taxon>
        <taxon>Oiketicinae</taxon>
        <taxon>Eumeta</taxon>
    </lineage>
</organism>
<dbReference type="Gene3D" id="1.10.287.110">
    <property type="entry name" value="DnaJ domain"/>
    <property type="match status" value="1"/>
</dbReference>
<dbReference type="Pfam" id="PF00226">
    <property type="entry name" value="DnaJ"/>
    <property type="match status" value="1"/>
</dbReference>
<keyword evidence="1" id="KW-0143">Chaperone</keyword>
<dbReference type="InterPro" id="IPR029827">
    <property type="entry name" value="JDP1-like"/>
</dbReference>
<dbReference type="AlphaFoldDB" id="A0A4C1ZR28"/>
<dbReference type="EMBL" id="BGZK01002129">
    <property type="protein sequence ID" value="GBP90956.1"/>
    <property type="molecule type" value="Genomic_DNA"/>
</dbReference>
<dbReference type="SMART" id="SM00271">
    <property type="entry name" value="DnaJ"/>
    <property type="match status" value="1"/>
</dbReference>